<protein>
    <submittedName>
        <fullName evidence="2">Uncharacterized protein</fullName>
    </submittedName>
</protein>
<dbReference type="AlphaFoldDB" id="A0A812TW06"/>
<dbReference type="Proteomes" id="UP000604046">
    <property type="component" value="Unassembled WGS sequence"/>
</dbReference>
<sequence length="396" mass="45380">MALLSCSRSHKAVAAVFILSIGFSTFAMWRTSRALDRDTGVSTNKPKHRPGCKRDPEEFYLPEDLKYCHQPRKVDWFNDFLAKNLASNPLEPGCWEKNNSCAPFPCFKLCETGRYAELRKIWSAEKPGKRKVMAFQYGKVASSAIVEGMKTQLGISVAHAHLPLHAKQWLDGERPQIPPQVQGFAFSQEWSLKPGDECFIITATRSHFSRDPSEYFENVLLPEHPYGFHPRGIRRYNDTPPVGGDKRWTEATVTQLGRTNVEALQEDFQAQHEIVIQAYSKWYSDTFFHATGVDVLQSQFDRKAKHMLVRGETCQVLVLRFEDIGEWGGIIAQHFPGFKMPKGANRAELKWYAEAYKNFLSSLTYRPEELKAMCETETEMHFYSQDPENECADADY</sequence>
<evidence type="ECO:0000256" key="1">
    <source>
        <dbReference type="SAM" id="Phobius"/>
    </source>
</evidence>
<gene>
    <name evidence="2" type="ORF">SNAT2548_LOCUS30982</name>
</gene>
<keyword evidence="1" id="KW-0472">Membrane</keyword>
<dbReference type="OrthoDB" id="409093at2759"/>
<feature type="transmembrane region" description="Helical" evidence="1">
    <location>
        <begin position="12"/>
        <end position="29"/>
    </location>
</feature>
<organism evidence="2 3">
    <name type="scientific">Symbiodinium natans</name>
    <dbReference type="NCBI Taxonomy" id="878477"/>
    <lineage>
        <taxon>Eukaryota</taxon>
        <taxon>Sar</taxon>
        <taxon>Alveolata</taxon>
        <taxon>Dinophyceae</taxon>
        <taxon>Suessiales</taxon>
        <taxon>Symbiodiniaceae</taxon>
        <taxon>Symbiodinium</taxon>
    </lineage>
</organism>
<keyword evidence="3" id="KW-1185">Reference proteome</keyword>
<dbReference type="EMBL" id="CAJNDS010002634">
    <property type="protein sequence ID" value="CAE7551626.1"/>
    <property type="molecule type" value="Genomic_DNA"/>
</dbReference>
<accession>A0A812TW06</accession>
<proteinExistence type="predicted"/>
<reference evidence="2" key="1">
    <citation type="submission" date="2021-02" db="EMBL/GenBank/DDBJ databases">
        <authorList>
            <person name="Dougan E. K."/>
            <person name="Rhodes N."/>
            <person name="Thang M."/>
            <person name="Chan C."/>
        </authorList>
    </citation>
    <scope>NUCLEOTIDE SEQUENCE</scope>
</reference>
<evidence type="ECO:0000313" key="3">
    <source>
        <dbReference type="Proteomes" id="UP000604046"/>
    </source>
</evidence>
<keyword evidence="1" id="KW-1133">Transmembrane helix</keyword>
<comment type="caution">
    <text evidence="2">The sequence shown here is derived from an EMBL/GenBank/DDBJ whole genome shotgun (WGS) entry which is preliminary data.</text>
</comment>
<name>A0A812TW06_9DINO</name>
<evidence type="ECO:0000313" key="2">
    <source>
        <dbReference type="EMBL" id="CAE7551626.1"/>
    </source>
</evidence>
<keyword evidence="1" id="KW-0812">Transmembrane</keyword>